<dbReference type="EMBL" id="CAJVQC010098487">
    <property type="protein sequence ID" value="CAG8830086.1"/>
    <property type="molecule type" value="Genomic_DNA"/>
</dbReference>
<evidence type="ECO:0000313" key="1">
    <source>
        <dbReference type="EMBL" id="CAG8830086.1"/>
    </source>
</evidence>
<comment type="caution">
    <text evidence="1">The sequence shown here is derived from an EMBL/GenBank/DDBJ whole genome shotgun (WGS) entry which is preliminary data.</text>
</comment>
<feature type="non-terminal residue" evidence="1">
    <location>
        <position position="102"/>
    </location>
</feature>
<evidence type="ECO:0000313" key="2">
    <source>
        <dbReference type="Proteomes" id="UP000789920"/>
    </source>
</evidence>
<reference evidence="1" key="1">
    <citation type="submission" date="2021-06" db="EMBL/GenBank/DDBJ databases">
        <authorList>
            <person name="Kallberg Y."/>
            <person name="Tangrot J."/>
            <person name="Rosling A."/>
        </authorList>
    </citation>
    <scope>NUCLEOTIDE SEQUENCE</scope>
    <source>
        <strain evidence="1">MA461A</strain>
    </source>
</reference>
<name>A0ACA9S7D5_9GLOM</name>
<proteinExistence type="predicted"/>
<dbReference type="Proteomes" id="UP000789920">
    <property type="component" value="Unassembled WGS sequence"/>
</dbReference>
<accession>A0ACA9S7D5</accession>
<sequence length="102" mass="12604">MDEYKHQETAQEIFAKFIFDFKYINEREFLDLKQKYYRLREEANDRTTWIQGRAFQTYKRVPSRRHPAEDYRAAIQLLGRPTSYEDFFNKLEQAYDLYKEGQ</sequence>
<keyword evidence="2" id="KW-1185">Reference proteome</keyword>
<organism evidence="1 2">
    <name type="scientific">Racocetra persica</name>
    <dbReference type="NCBI Taxonomy" id="160502"/>
    <lineage>
        <taxon>Eukaryota</taxon>
        <taxon>Fungi</taxon>
        <taxon>Fungi incertae sedis</taxon>
        <taxon>Mucoromycota</taxon>
        <taxon>Glomeromycotina</taxon>
        <taxon>Glomeromycetes</taxon>
        <taxon>Diversisporales</taxon>
        <taxon>Gigasporaceae</taxon>
        <taxon>Racocetra</taxon>
    </lineage>
</organism>
<protein>
    <submittedName>
        <fullName evidence="1">23754_t:CDS:1</fullName>
    </submittedName>
</protein>
<gene>
    <name evidence="1" type="ORF">RPERSI_LOCUS27687</name>
</gene>